<gene>
    <name evidence="1" type="ORF">ACFONA_00895</name>
</gene>
<comment type="caution">
    <text evidence="1">The sequence shown here is derived from an EMBL/GenBank/DDBJ whole genome shotgun (WGS) entry which is preliminary data.</text>
</comment>
<proteinExistence type="predicted"/>
<dbReference type="Proteomes" id="UP001595713">
    <property type="component" value="Unassembled WGS sequence"/>
</dbReference>
<accession>A0ABV7SR41</accession>
<sequence>MHPVEIRGLRHDAGQRTCGPQPEYRLSLTLVLDDPEALWRAAIAQLRGDALADEDIIDTIGPADAPDIAACIIALCAPAVLATRDYLPGCRADDFWIDAMPGLPGYQALRTI</sequence>
<reference evidence="2" key="1">
    <citation type="journal article" date="2019" name="Int. J. Syst. Evol. Microbiol.">
        <title>The Global Catalogue of Microorganisms (GCM) 10K type strain sequencing project: providing services to taxonomists for standard genome sequencing and annotation.</title>
        <authorList>
            <consortium name="The Broad Institute Genomics Platform"/>
            <consortium name="The Broad Institute Genome Sequencing Center for Infectious Disease"/>
            <person name="Wu L."/>
            <person name="Ma J."/>
        </authorList>
    </citation>
    <scope>NUCLEOTIDE SEQUENCE [LARGE SCALE GENOMIC DNA]</scope>
    <source>
        <strain evidence="2">KCTC 42739</strain>
    </source>
</reference>
<dbReference type="RefSeq" id="WP_261293880.1">
    <property type="nucleotide sequence ID" value="NZ_JANQBK010000004.1"/>
</dbReference>
<protein>
    <submittedName>
        <fullName evidence="1">Uncharacterized protein</fullName>
    </submittedName>
</protein>
<name>A0ABV7SR41_9SPHN</name>
<evidence type="ECO:0000313" key="1">
    <source>
        <dbReference type="EMBL" id="MFC3578707.1"/>
    </source>
</evidence>
<evidence type="ECO:0000313" key="2">
    <source>
        <dbReference type="Proteomes" id="UP001595713"/>
    </source>
</evidence>
<keyword evidence="2" id="KW-1185">Reference proteome</keyword>
<dbReference type="EMBL" id="JBHRXP010000001">
    <property type="protein sequence ID" value="MFC3578707.1"/>
    <property type="molecule type" value="Genomic_DNA"/>
</dbReference>
<organism evidence="1 2">
    <name type="scientific">Sphingomonas hylomeconis</name>
    <dbReference type="NCBI Taxonomy" id="1395958"/>
    <lineage>
        <taxon>Bacteria</taxon>
        <taxon>Pseudomonadati</taxon>
        <taxon>Pseudomonadota</taxon>
        <taxon>Alphaproteobacteria</taxon>
        <taxon>Sphingomonadales</taxon>
        <taxon>Sphingomonadaceae</taxon>
        <taxon>Sphingomonas</taxon>
    </lineage>
</organism>